<dbReference type="Gene3D" id="3.60.15.10">
    <property type="entry name" value="Ribonuclease Z/Hydroxyacylglutathione hydrolase-like"/>
    <property type="match status" value="1"/>
</dbReference>
<evidence type="ECO:0000259" key="1">
    <source>
        <dbReference type="Pfam" id="PF12706"/>
    </source>
</evidence>
<dbReference type="EMBL" id="JBHSAY010000009">
    <property type="protein sequence ID" value="MFC4132373.1"/>
    <property type="molecule type" value="Genomic_DNA"/>
</dbReference>
<comment type="caution">
    <text evidence="2">The sequence shown here is derived from an EMBL/GenBank/DDBJ whole genome shotgun (WGS) entry which is preliminary data.</text>
</comment>
<dbReference type="InterPro" id="IPR036866">
    <property type="entry name" value="RibonucZ/Hydroxyglut_hydro"/>
</dbReference>
<dbReference type="InterPro" id="IPR050114">
    <property type="entry name" value="UPF0173_UPF0282_UlaG_hydrolase"/>
</dbReference>
<reference evidence="3" key="1">
    <citation type="journal article" date="2019" name="Int. J. Syst. Evol. Microbiol.">
        <title>The Global Catalogue of Microorganisms (GCM) 10K type strain sequencing project: providing services to taxonomists for standard genome sequencing and annotation.</title>
        <authorList>
            <consortium name="The Broad Institute Genomics Platform"/>
            <consortium name="The Broad Institute Genome Sequencing Center for Infectious Disease"/>
            <person name="Wu L."/>
            <person name="Ma J."/>
        </authorList>
    </citation>
    <scope>NUCLEOTIDE SEQUENCE [LARGE SCALE GENOMIC DNA]</scope>
    <source>
        <strain evidence="3">CGMCC 4.7289</strain>
    </source>
</reference>
<organism evidence="2 3">
    <name type="scientific">Hamadaea flava</name>
    <dbReference type="NCBI Taxonomy" id="1742688"/>
    <lineage>
        <taxon>Bacteria</taxon>
        <taxon>Bacillati</taxon>
        <taxon>Actinomycetota</taxon>
        <taxon>Actinomycetes</taxon>
        <taxon>Micromonosporales</taxon>
        <taxon>Micromonosporaceae</taxon>
        <taxon>Hamadaea</taxon>
    </lineage>
</organism>
<sequence>MRITWLGHSAVLIEVPGLRLLADPLVRRRIGGLVRAKPLPEVAAHLARRGPPVDAVLVSHLHHDHCDLPSLRALRAPVVLAPPRSGAWLRRQGVDGVIEATVGDGTHLGAGVTVTAVHAEHQGRREPRGPSAEAVGHVVDTPDGSVWLAGDTGLHQSFRDLRYATRTGRLDVAVVPVWGWGPTLGPGHMDPRTAARAAVLSGASQAIPVHWGTLHPLGLRRFMGSVLTQPGPLFAEALYGTGVRPHVLRVGEYLDV</sequence>
<dbReference type="Pfam" id="PF12706">
    <property type="entry name" value="Lactamase_B_2"/>
    <property type="match status" value="1"/>
</dbReference>
<dbReference type="PANTHER" id="PTHR43546:SF8">
    <property type="entry name" value="METALLO-BETA-LACTAMASE DOMAIN-CONTAINING PROTEIN"/>
    <property type="match status" value="1"/>
</dbReference>
<evidence type="ECO:0000313" key="2">
    <source>
        <dbReference type="EMBL" id="MFC4132373.1"/>
    </source>
</evidence>
<name>A0ABV8LPA7_9ACTN</name>
<dbReference type="SUPFAM" id="SSF56281">
    <property type="entry name" value="Metallo-hydrolase/oxidoreductase"/>
    <property type="match status" value="1"/>
</dbReference>
<dbReference type="Proteomes" id="UP001595816">
    <property type="component" value="Unassembled WGS sequence"/>
</dbReference>
<dbReference type="InterPro" id="IPR001279">
    <property type="entry name" value="Metallo-B-lactamas"/>
</dbReference>
<dbReference type="PANTHER" id="PTHR43546">
    <property type="entry name" value="UPF0173 METAL-DEPENDENT HYDROLASE MJ1163-RELATED"/>
    <property type="match status" value="1"/>
</dbReference>
<protein>
    <submittedName>
        <fullName evidence="2">MBL fold metallo-hydrolase</fullName>
    </submittedName>
</protein>
<keyword evidence="3" id="KW-1185">Reference proteome</keyword>
<dbReference type="RefSeq" id="WP_253753360.1">
    <property type="nucleotide sequence ID" value="NZ_JAMZDZ010000001.1"/>
</dbReference>
<accession>A0ABV8LPA7</accession>
<feature type="domain" description="Metallo-beta-lactamase" evidence="1">
    <location>
        <begin position="19"/>
        <end position="211"/>
    </location>
</feature>
<gene>
    <name evidence="2" type="ORF">ACFOZ4_17335</name>
</gene>
<evidence type="ECO:0000313" key="3">
    <source>
        <dbReference type="Proteomes" id="UP001595816"/>
    </source>
</evidence>
<proteinExistence type="predicted"/>